<evidence type="ECO:0000256" key="1">
    <source>
        <dbReference type="SAM" id="MobiDB-lite"/>
    </source>
</evidence>
<dbReference type="AlphaFoldDB" id="A0A0A9XTQ7"/>
<name>A0A0A9XTQ7_LYGHE</name>
<accession>A0A0A9XTQ7</accession>
<sequence length="103" mass="11419">TTTTTTTSTNRTIKSVKDGHNVRYSVLSLDPQALTYEDGQDSRSFLTPTVSPPSTMRFLPYSPSMYVFPSVTKIGDIDVNATTSITSQRTTPASVQQYKYRQS</sequence>
<gene>
    <name evidence="2" type="primary">dsbA</name>
    <name evidence="2" type="ORF">CM83_19422</name>
    <name evidence="3" type="ORF">g.737</name>
</gene>
<feature type="non-terminal residue" evidence="2">
    <location>
        <position position="1"/>
    </location>
</feature>
<evidence type="ECO:0000313" key="2">
    <source>
        <dbReference type="EMBL" id="JAG20525.1"/>
    </source>
</evidence>
<dbReference type="EMBL" id="GBHO01023079">
    <property type="protein sequence ID" value="JAG20525.1"/>
    <property type="molecule type" value="Transcribed_RNA"/>
</dbReference>
<dbReference type="EMBL" id="GDHC01002858">
    <property type="protein sequence ID" value="JAQ15771.1"/>
    <property type="molecule type" value="Transcribed_RNA"/>
</dbReference>
<reference evidence="2" key="1">
    <citation type="journal article" date="2014" name="PLoS ONE">
        <title>Transcriptome-Based Identification of ABC Transporters in the Western Tarnished Plant Bug Lygus hesperus.</title>
        <authorList>
            <person name="Hull J.J."/>
            <person name="Chaney K."/>
            <person name="Geib S.M."/>
            <person name="Fabrick J.A."/>
            <person name="Brent C.S."/>
            <person name="Walsh D."/>
            <person name="Lavine L.C."/>
        </authorList>
    </citation>
    <scope>NUCLEOTIDE SEQUENCE</scope>
</reference>
<feature type="region of interest" description="Disordered" evidence="1">
    <location>
        <begin position="83"/>
        <end position="103"/>
    </location>
</feature>
<reference evidence="2" key="2">
    <citation type="submission" date="2014-07" db="EMBL/GenBank/DDBJ databases">
        <authorList>
            <person name="Hull J."/>
        </authorList>
    </citation>
    <scope>NUCLEOTIDE SEQUENCE</scope>
</reference>
<reference evidence="3" key="3">
    <citation type="journal article" date="2016" name="Gigascience">
        <title>De novo construction of an expanded transcriptome assembly for the western tarnished plant bug, Lygus hesperus.</title>
        <authorList>
            <person name="Tassone E.E."/>
            <person name="Geib S.M."/>
            <person name="Hall B."/>
            <person name="Fabrick J.A."/>
            <person name="Brent C.S."/>
            <person name="Hull J.J."/>
        </authorList>
    </citation>
    <scope>NUCLEOTIDE SEQUENCE</scope>
</reference>
<organism evidence="2">
    <name type="scientific">Lygus hesperus</name>
    <name type="common">Western plant bug</name>
    <dbReference type="NCBI Taxonomy" id="30085"/>
    <lineage>
        <taxon>Eukaryota</taxon>
        <taxon>Metazoa</taxon>
        <taxon>Ecdysozoa</taxon>
        <taxon>Arthropoda</taxon>
        <taxon>Hexapoda</taxon>
        <taxon>Insecta</taxon>
        <taxon>Pterygota</taxon>
        <taxon>Neoptera</taxon>
        <taxon>Paraneoptera</taxon>
        <taxon>Hemiptera</taxon>
        <taxon>Heteroptera</taxon>
        <taxon>Panheteroptera</taxon>
        <taxon>Cimicomorpha</taxon>
        <taxon>Miridae</taxon>
        <taxon>Mirini</taxon>
        <taxon>Lygus</taxon>
    </lineage>
</organism>
<protein>
    <submittedName>
        <fullName evidence="2">Thiol:disulfide interchange protein DsbA</fullName>
    </submittedName>
</protein>
<proteinExistence type="predicted"/>
<evidence type="ECO:0000313" key="3">
    <source>
        <dbReference type="EMBL" id="JAQ15771.1"/>
    </source>
</evidence>